<dbReference type="Pfam" id="PF20066">
    <property type="entry name" value="Glyoxalase_8"/>
    <property type="match status" value="1"/>
</dbReference>
<dbReference type="RefSeq" id="WP_092778336.1">
    <property type="nucleotide sequence ID" value="NZ_FORA01000001.1"/>
</dbReference>
<organism evidence="3 4">
    <name type="scientific">Jannaschia pohangensis</name>
    <dbReference type="NCBI Taxonomy" id="390807"/>
    <lineage>
        <taxon>Bacteria</taxon>
        <taxon>Pseudomonadati</taxon>
        <taxon>Pseudomonadota</taxon>
        <taxon>Alphaproteobacteria</taxon>
        <taxon>Rhodobacterales</taxon>
        <taxon>Roseobacteraceae</taxon>
        <taxon>Jannaschia</taxon>
    </lineage>
</organism>
<evidence type="ECO:0000256" key="1">
    <source>
        <dbReference type="SAM" id="MobiDB-lite"/>
    </source>
</evidence>
<gene>
    <name evidence="3" type="ORF">SAMN04488095_1400</name>
</gene>
<sequence length="235" mass="25007">MTQITTIERAKAQARILRTALSDIGHDVAHGQALDLLARLEGVRDWNALVARLTPMPTLGPIPKGWRRGGDKAERFDMGLDEGAGPEGAPCATIRLRPGADPDNAFGTLMQSVDAAPFLGTRVALTAHLRAEDVAGAVTIWLRADGTDRSYNLAFDNLEDRQGETGPLAGTMGWERRRIVLDIPEGTVTLAFGFYLRGSGQGWCADMELAPAPGAEVTASQPIPAPEPVNMGLSG</sequence>
<feature type="region of interest" description="Disordered" evidence="1">
    <location>
        <begin position="215"/>
        <end position="235"/>
    </location>
</feature>
<dbReference type="EMBL" id="FORA01000001">
    <property type="protein sequence ID" value="SFI62607.1"/>
    <property type="molecule type" value="Genomic_DNA"/>
</dbReference>
<dbReference type="InterPro" id="IPR045517">
    <property type="entry name" value="Glyoxalase_8"/>
</dbReference>
<name>A0A1I3JQS0_9RHOB</name>
<evidence type="ECO:0000313" key="4">
    <source>
        <dbReference type="Proteomes" id="UP000199110"/>
    </source>
</evidence>
<dbReference type="STRING" id="390807.SAMN04488095_1400"/>
<protein>
    <recommendedName>
        <fullName evidence="2">Glyoxalase-related protein domain-containing protein</fullName>
    </recommendedName>
</protein>
<accession>A0A1I3JQS0</accession>
<keyword evidence="4" id="KW-1185">Reference proteome</keyword>
<feature type="domain" description="Glyoxalase-related protein" evidence="2">
    <location>
        <begin position="3"/>
        <end position="57"/>
    </location>
</feature>
<dbReference type="Proteomes" id="UP000199110">
    <property type="component" value="Unassembled WGS sequence"/>
</dbReference>
<evidence type="ECO:0000313" key="3">
    <source>
        <dbReference type="EMBL" id="SFI62607.1"/>
    </source>
</evidence>
<dbReference type="AlphaFoldDB" id="A0A1I3JQS0"/>
<reference evidence="3 4" key="1">
    <citation type="submission" date="2016-10" db="EMBL/GenBank/DDBJ databases">
        <authorList>
            <person name="de Groot N.N."/>
        </authorList>
    </citation>
    <scope>NUCLEOTIDE SEQUENCE [LARGE SCALE GENOMIC DNA]</scope>
    <source>
        <strain evidence="3 4">DSM 19073</strain>
    </source>
</reference>
<evidence type="ECO:0000259" key="2">
    <source>
        <dbReference type="Pfam" id="PF20066"/>
    </source>
</evidence>
<dbReference type="OrthoDB" id="7350221at2"/>
<dbReference type="Gene3D" id="2.60.120.260">
    <property type="entry name" value="Galactose-binding domain-like"/>
    <property type="match status" value="1"/>
</dbReference>
<proteinExistence type="predicted"/>